<gene>
    <name evidence="3" type="ORF">I633_22306</name>
</gene>
<evidence type="ECO:0000313" key="3">
    <source>
        <dbReference type="EMBL" id="AGP79884.1"/>
    </source>
</evidence>
<evidence type="ECO:0000256" key="1">
    <source>
        <dbReference type="SAM" id="SignalP"/>
    </source>
</evidence>
<accession>S5AL37</accession>
<dbReference type="InterPro" id="IPR008613">
    <property type="entry name" value="Excalibur_Ca-bd_domain"/>
</dbReference>
<organism evidence="3 4">
    <name type="scientific">Alteromonas mediterranea 615</name>
    <dbReference type="NCBI Taxonomy" id="1300253"/>
    <lineage>
        <taxon>Bacteria</taxon>
        <taxon>Pseudomonadati</taxon>
        <taxon>Pseudomonadota</taxon>
        <taxon>Gammaproteobacteria</taxon>
        <taxon>Alteromonadales</taxon>
        <taxon>Alteromonadaceae</taxon>
        <taxon>Alteromonas/Salinimonas group</taxon>
        <taxon>Alteromonas</taxon>
    </lineage>
</organism>
<feature type="domain" description="Excalibur calcium-binding" evidence="2">
    <location>
        <begin position="213"/>
        <end position="249"/>
    </location>
</feature>
<dbReference type="HOGENOM" id="CLU_1114018_0_0_6"/>
<evidence type="ECO:0000313" key="4">
    <source>
        <dbReference type="Proteomes" id="UP000014909"/>
    </source>
</evidence>
<dbReference type="SMART" id="SM00894">
    <property type="entry name" value="Excalibur"/>
    <property type="match status" value="1"/>
</dbReference>
<name>S5AL37_9ALTE</name>
<feature type="signal peptide" evidence="1">
    <location>
        <begin position="1"/>
        <end position="18"/>
    </location>
</feature>
<dbReference type="Proteomes" id="UP000014909">
    <property type="component" value="Plasmid unnamed"/>
</dbReference>
<dbReference type="PATRIC" id="fig|1300253.3.peg.4651"/>
<dbReference type="EMBL" id="CP004847">
    <property type="protein sequence ID" value="AGP79884.1"/>
    <property type="molecule type" value="Genomic_DNA"/>
</dbReference>
<dbReference type="KEGG" id="amh:I633_22306"/>
<feature type="chain" id="PRO_5004535154" evidence="1">
    <location>
        <begin position="19"/>
        <end position="249"/>
    </location>
</feature>
<geneLocation type="plasmid" evidence="3">
    <name>unnamed</name>
</geneLocation>
<keyword evidence="1" id="KW-0732">Signal</keyword>
<dbReference type="InterPro" id="IPR011089">
    <property type="entry name" value="GmrSD_C"/>
</dbReference>
<dbReference type="Pfam" id="PF05901">
    <property type="entry name" value="Excalibur"/>
    <property type="match status" value="1"/>
</dbReference>
<keyword evidence="3" id="KW-0614">Plasmid</keyword>
<dbReference type="BioCyc" id="AMAC1300253:G12YX-3531-MONOMER"/>
<dbReference type="Pfam" id="PF07510">
    <property type="entry name" value="GmrSD_C"/>
    <property type="match status" value="1"/>
</dbReference>
<dbReference type="AlphaFoldDB" id="S5AL37"/>
<sequence length="249" mass="28105">MKRLIILLTWLLPVTVFAQETWMGLTIAPENRCSPFDREEQYPYSQSVEDAVIASMNGKIYGPYTGRYFDSKRDTDIEHLVSVSEIHDSGLCAASDEVRRQFANDVLNLTLAAPEVNRCYRGGKCGYDAGEWLPERNKCWFANRVIQVKRKYNATVDIKEVKALSEVLSQCTSTEMIYFSHVEEYQSLEQAVQPEAAAQSPNALAVYDSNGNGRITCKEAREHGIAPVISTHPAYRYMQDRDGDGIVCE</sequence>
<protein>
    <submittedName>
        <fullName evidence="3">Excalibur domain-containing protein</fullName>
    </submittedName>
</protein>
<proteinExistence type="predicted"/>
<evidence type="ECO:0000259" key="2">
    <source>
        <dbReference type="SMART" id="SM00894"/>
    </source>
</evidence>
<reference evidence="3 4" key="1">
    <citation type="journal article" date="2013" name="Genome Biol. Evol.">
        <title>Genomic Diversity of "Deep Ecotype" Alteromonas macleodii Isolates: Evidence for Pan-Mediterranean Clonal Frames.</title>
        <authorList>
            <person name="Lopez-Perez M."/>
            <person name="Gonzaga A."/>
            <person name="Rodriguez-Valera F."/>
        </authorList>
    </citation>
    <scope>NUCLEOTIDE SEQUENCE [LARGE SCALE GENOMIC DNA]</scope>
    <source>
        <strain evidence="4">'English Channel 615'</strain>
        <plasmid evidence="4">Plasmid</plasmid>
    </source>
</reference>